<dbReference type="InterPro" id="IPR028871">
    <property type="entry name" value="BlueCu_1_BS"/>
</dbReference>
<dbReference type="InterPro" id="IPR008972">
    <property type="entry name" value="Cupredoxin"/>
</dbReference>
<evidence type="ECO:0000256" key="4">
    <source>
        <dbReference type="ARBA" id="ARBA00023180"/>
    </source>
</evidence>
<feature type="region of interest" description="Disordered" evidence="5">
    <location>
        <begin position="128"/>
        <end position="190"/>
    </location>
</feature>
<evidence type="ECO:0000256" key="2">
    <source>
        <dbReference type="ARBA" id="ARBA00023008"/>
    </source>
</evidence>
<dbReference type="PANTHER" id="PTHR33021:SF189">
    <property type="entry name" value="CUCUMBER PEELING CUPREDOXIN-LIKE"/>
    <property type="match status" value="1"/>
</dbReference>
<evidence type="ECO:0000313" key="9">
    <source>
        <dbReference type="Proteomes" id="UP001604277"/>
    </source>
</evidence>
<evidence type="ECO:0000256" key="1">
    <source>
        <dbReference type="ARBA" id="ARBA00022723"/>
    </source>
</evidence>
<dbReference type="PROSITE" id="PS51485">
    <property type="entry name" value="PHYTOCYANIN"/>
    <property type="match status" value="1"/>
</dbReference>
<comment type="caution">
    <text evidence="8">The sequence shown here is derived from an EMBL/GenBank/DDBJ whole genome shotgun (WGS) entry which is preliminary data.</text>
</comment>
<dbReference type="InterPro" id="IPR003245">
    <property type="entry name" value="Phytocyanin_dom"/>
</dbReference>
<feature type="domain" description="Phytocyanin" evidence="7">
    <location>
        <begin position="25"/>
        <end position="129"/>
    </location>
</feature>
<keyword evidence="9" id="KW-1185">Reference proteome</keyword>
<keyword evidence="4" id="KW-0325">Glycoprotein</keyword>
<dbReference type="InterPro" id="IPR039391">
    <property type="entry name" value="Phytocyanin-like"/>
</dbReference>
<dbReference type="GO" id="GO:0046872">
    <property type="term" value="F:metal ion binding"/>
    <property type="evidence" value="ECO:0007669"/>
    <property type="project" value="UniProtKB-KW"/>
</dbReference>
<evidence type="ECO:0000313" key="8">
    <source>
        <dbReference type="EMBL" id="KAL2516596.1"/>
    </source>
</evidence>
<evidence type="ECO:0000256" key="6">
    <source>
        <dbReference type="SAM" id="SignalP"/>
    </source>
</evidence>
<accession>A0ABD1TV34</accession>
<feature type="compositionally biased region" description="Pro residues" evidence="5">
    <location>
        <begin position="173"/>
        <end position="188"/>
    </location>
</feature>
<keyword evidence="2" id="KW-0186">Copper</keyword>
<protein>
    <submittedName>
        <fullName evidence="8">Cucumber peeling cupredoxin-like</fullName>
    </submittedName>
</protein>
<keyword evidence="3" id="KW-1015">Disulfide bond</keyword>
<dbReference type="PROSITE" id="PS00196">
    <property type="entry name" value="COPPER_BLUE"/>
    <property type="match status" value="1"/>
</dbReference>
<feature type="compositionally biased region" description="Pro residues" evidence="5">
    <location>
        <begin position="133"/>
        <end position="147"/>
    </location>
</feature>
<dbReference type="Pfam" id="PF02298">
    <property type="entry name" value="Cu_bind_like"/>
    <property type="match status" value="1"/>
</dbReference>
<dbReference type="FunFam" id="2.60.40.420:FF:000034">
    <property type="entry name" value="Cupredoxin superfamily protein"/>
    <property type="match status" value="1"/>
</dbReference>
<dbReference type="CDD" id="cd13920">
    <property type="entry name" value="Stellacyanin"/>
    <property type="match status" value="1"/>
</dbReference>
<keyword evidence="6" id="KW-0732">Signal</keyword>
<evidence type="ECO:0000256" key="3">
    <source>
        <dbReference type="ARBA" id="ARBA00023157"/>
    </source>
</evidence>
<sequence>MDRFVSKVVFGSIFAAMLQYIGAQTVHIVGDGVGWDIPPNNSVSYTNWASGKTFKVGDILVFNFMTNQHDILRVPKSSYDACSKDNAIGSAITTGPANITLDSAGEHYYICTFGSHCQVGQKLAITVSGTPGVNPPTSSPPTTPATPSPTSSQPDACAPTPSSAPNAGGPAPSATPPPAGTPYPPPPDSSSTSVFASLLLVLLLSIGAALVI</sequence>
<feature type="compositionally biased region" description="Low complexity" evidence="5">
    <location>
        <begin position="148"/>
        <end position="172"/>
    </location>
</feature>
<evidence type="ECO:0000256" key="5">
    <source>
        <dbReference type="SAM" id="MobiDB-lite"/>
    </source>
</evidence>
<name>A0ABD1TV34_9LAMI</name>
<dbReference type="Proteomes" id="UP001604277">
    <property type="component" value="Unassembled WGS sequence"/>
</dbReference>
<dbReference type="AlphaFoldDB" id="A0ABD1TV34"/>
<keyword evidence="1" id="KW-0479">Metal-binding</keyword>
<dbReference type="EMBL" id="JBFOLJ010000008">
    <property type="protein sequence ID" value="KAL2516596.1"/>
    <property type="molecule type" value="Genomic_DNA"/>
</dbReference>
<feature type="chain" id="PRO_5044778135" evidence="6">
    <location>
        <begin position="24"/>
        <end position="212"/>
    </location>
</feature>
<feature type="signal peptide" evidence="6">
    <location>
        <begin position="1"/>
        <end position="23"/>
    </location>
</feature>
<reference evidence="9" key="1">
    <citation type="submission" date="2024-07" db="EMBL/GenBank/DDBJ databases">
        <title>Two chromosome-level genome assemblies of Korean endemic species Abeliophyllum distichum and Forsythia ovata (Oleaceae).</title>
        <authorList>
            <person name="Jang H."/>
        </authorList>
    </citation>
    <scope>NUCLEOTIDE SEQUENCE [LARGE SCALE GENOMIC DNA]</scope>
</reference>
<proteinExistence type="predicted"/>
<dbReference type="PANTHER" id="PTHR33021">
    <property type="entry name" value="BLUE COPPER PROTEIN"/>
    <property type="match status" value="1"/>
</dbReference>
<gene>
    <name evidence="8" type="ORF">Fot_30567</name>
</gene>
<evidence type="ECO:0000259" key="7">
    <source>
        <dbReference type="PROSITE" id="PS51485"/>
    </source>
</evidence>
<dbReference type="Gene3D" id="2.60.40.420">
    <property type="entry name" value="Cupredoxins - blue copper proteins"/>
    <property type="match status" value="1"/>
</dbReference>
<dbReference type="SUPFAM" id="SSF49503">
    <property type="entry name" value="Cupredoxins"/>
    <property type="match status" value="1"/>
</dbReference>
<organism evidence="8 9">
    <name type="scientific">Forsythia ovata</name>
    <dbReference type="NCBI Taxonomy" id="205694"/>
    <lineage>
        <taxon>Eukaryota</taxon>
        <taxon>Viridiplantae</taxon>
        <taxon>Streptophyta</taxon>
        <taxon>Embryophyta</taxon>
        <taxon>Tracheophyta</taxon>
        <taxon>Spermatophyta</taxon>
        <taxon>Magnoliopsida</taxon>
        <taxon>eudicotyledons</taxon>
        <taxon>Gunneridae</taxon>
        <taxon>Pentapetalae</taxon>
        <taxon>asterids</taxon>
        <taxon>lamiids</taxon>
        <taxon>Lamiales</taxon>
        <taxon>Oleaceae</taxon>
        <taxon>Forsythieae</taxon>
        <taxon>Forsythia</taxon>
    </lineage>
</organism>